<feature type="region of interest" description="Disordered" evidence="1">
    <location>
        <begin position="139"/>
        <end position="179"/>
    </location>
</feature>
<evidence type="ECO:0000313" key="2">
    <source>
        <dbReference type="EMBL" id="CUV53391.1"/>
    </source>
</evidence>
<gene>
    <name evidence="2" type="ORF">RUN215_v1_120101</name>
</gene>
<protein>
    <submittedName>
        <fullName evidence="2">Uncharacterized protein</fullName>
    </submittedName>
</protein>
<reference evidence="2" key="1">
    <citation type="submission" date="2015-10" db="EMBL/GenBank/DDBJ databases">
        <authorList>
            <person name="Gilbert D.G."/>
        </authorList>
    </citation>
    <scope>NUCLEOTIDE SEQUENCE</scope>
    <source>
        <strain evidence="2">Phyl III-seqv23</strain>
    </source>
</reference>
<feature type="compositionally biased region" description="Basic and acidic residues" evidence="1">
    <location>
        <begin position="142"/>
        <end position="151"/>
    </location>
</feature>
<proteinExistence type="predicted"/>
<accession>A0A0S4WQI8</accession>
<sequence>MDTLPVGTKRPGRAPINNSAQTVSVALLRGKCSLTLSRLEVSAMPRIPLKPAEVRITIPELNRVIGVLQCSYDVDVRSDQEGYWTVHFTIGDQRYGLATVRGGIRRWRQLDSALLFLQEQCGQCRSVRLHTALWTLSSDGQSLERPHRPDLRATPQSARDKHRQHAAQNEDEGDAHQAG</sequence>
<organism evidence="2">
    <name type="scientific">Ralstonia solanacearum</name>
    <name type="common">Pseudomonas solanacearum</name>
    <dbReference type="NCBI Taxonomy" id="305"/>
    <lineage>
        <taxon>Bacteria</taxon>
        <taxon>Pseudomonadati</taxon>
        <taxon>Pseudomonadota</taxon>
        <taxon>Betaproteobacteria</taxon>
        <taxon>Burkholderiales</taxon>
        <taxon>Burkholderiaceae</taxon>
        <taxon>Ralstonia</taxon>
        <taxon>Ralstonia solanacearum species complex</taxon>
    </lineage>
</organism>
<dbReference type="EMBL" id="LN899820">
    <property type="protein sequence ID" value="CUV53391.1"/>
    <property type="molecule type" value="Genomic_DNA"/>
</dbReference>
<evidence type="ECO:0000256" key="1">
    <source>
        <dbReference type="SAM" id="MobiDB-lite"/>
    </source>
</evidence>
<dbReference type="AlphaFoldDB" id="A0A0S4WQI8"/>
<name>A0A0S4WQI8_RALSL</name>